<dbReference type="AlphaFoldDB" id="A0A5N6NW56"/>
<proteinExistence type="predicted"/>
<comment type="caution">
    <text evidence="1">The sequence shown here is derived from an EMBL/GenBank/DDBJ whole genome shotgun (WGS) entry which is preliminary data.</text>
</comment>
<evidence type="ECO:0000313" key="2">
    <source>
        <dbReference type="Proteomes" id="UP000326396"/>
    </source>
</evidence>
<accession>A0A5N6NW56</accession>
<reference evidence="1 2" key="1">
    <citation type="submission" date="2019-05" db="EMBL/GenBank/DDBJ databases">
        <title>Mikania micrantha, genome provides insights into the molecular mechanism of rapid growth.</title>
        <authorList>
            <person name="Liu B."/>
        </authorList>
    </citation>
    <scope>NUCLEOTIDE SEQUENCE [LARGE SCALE GENOMIC DNA]</scope>
    <source>
        <strain evidence="1">NLD-2019</strain>
        <tissue evidence="1">Leaf</tissue>
    </source>
</reference>
<keyword evidence="2" id="KW-1185">Reference proteome</keyword>
<protein>
    <submittedName>
        <fullName evidence="1">Uncharacterized protein</fullName>
    </submittedName>
</protein>
<sequence>MSVNFGGDSSGNISIFDTEQFPRRTDAYRRLARLITRPIEVPRAIDWDVLRLLGEYQRVVTIIGVDTPWRRFSDGGFLSAYRELTYEFFCTFRFLHPQTSRPRQHPGQIQF</sequence>
<gene>
    <name evidence="1" type="ORF">E3N88_15634</name>
</gene>
<dbReference type="Proteomes" id="UP000326396">
    <property type="component" value="Linkage Group LG16"/>
</dbReference>
<name>A0A5N6NW56_9ASTR</name>
<evidence type="ECO:0000313" key="1">
    <source>
        <dbReference type="EMBL" id="KAD5507931.1"/>
    </source>
</evidence>
<organism evidence="1 2">
    <name type="scientific">Mikania micrantha</name>
    <name type="common">bitter vine</name>
    <dbReference type="NCBI Taxonomy" id="192012"/>
    <lineage>
        <taxon>Eukaryota</taxon>
        <taxon>Viridiplantae</taxon>
        <taxon>Streptophyta</taxon>
        <taxon>Embryophyta</taxon>
        <taxon>Tracheophyta</taxon>
        <taxon>Spermatophyta</taxon>
        <taxon>Magnoliopsida</taxon>
        <taxon>eudicotyledons</taxon>
        <taxon>Gunneridae</taxon>
        <taxon>Pentapetalae</taxon>
        <taxon>asterids</taxon>
        <taxon>campanulids</taxon>
        <taxon>Asterales</taxon>
        <taxon>Asteraceae</taxon>
        <taxon>Asteroideae</taxon>
        <taxon>Heliantheae alliance</taxon>
        <taxon>Eupatorieae</taxon>
        <taxon>Mikania</taxon>
    </lineage>
</organism>
<dbReference type="EMBL" id="SZYD01000008">
    <property type="protein sequence ID" value="KAD5507931.1"/>
    <property type="molecule type" value="Genomic_DNA"/>
</dbReference>